<name>F0JA67_AMBVA</name>
<dbReference type="EMBL" id="BK007768">
    <property type="protein sequence ID" value="DAA34717.1"/>
    <property type="molecule type" value="mRNA"/>
</dbReference>
<evidence type="ECO:0000313" key="1">
    <source>
        <dbReference type="EMBL" id="DAA34717.1"/>
    </source>
</evidence>
<dbReference type="AlphaFoldDB" id="F0JA67"/>
<organism evidence="1">
    <name type="scientific">Amblyomma variegatum</name>
    <name type="common">Tropical bont tick</name>
    <dbReference type="NCBI Taxonomy" id="34610"/>
    <lineage>
        <taxon>Eukaryota</taxon>
        <taxon>Metazoa</taxon>
        <taxon>Ecdysozoa</taxon>
        <taxon>Arthropoda</taxon>
        <taxon>Chelicerata</taxon>
        <taxon>Arachnida</taxon>
        <taxon>Acari</taxon>
        <taxon>Parasitiformes</taxon>
        <taxon>Ixodida</taxon>
        <taxon>Ixodoidea</taxon>
        <taxon>Ixodidae</taxon>
        <taxon>Amblyomminae</taxon>
        <taxon>Amblyomma</taxon>
    </lineage>
</organism>
<protein>
    <submittedName>
        <fullName evidence="1">Hypothetical secreted peptide 628</fullName>
    </submittedName>
</protein>
<proteinExistence type="evidence at transcript level"/>
<accession>F0JA67</accession>
<reference evidence="1" key="1">
    <citation type="journal article" date="2011" name="BMC Genomics">
        <title>A further insight into the sialome of the tropical bont tick, Amblyomma variegatum.</title>
        <authorList>
            <person name="Ribeiro J.M."/>
            <person name="Anderson J.M."/>
            <person name="Manoukis N.C."/>
            <person name="Meng Z."/>
            <person name="Francishetti I.M."/>
        </authorList>
    </citation>
    <scope>NUCLEOTIDE SEQUENCE</scope>
    <source>
        <strain evidence="1">Amb_var-628</strain>
        <tissue evidence="1">Salivary gland</tissue>
    </source>
</reference>
<sequence length="60" mass="6797">MGCSVDMQGTSLFLHLFKVLLLPLNNILKTNSQFHLFVRLQFVHGLLPVVFVHATLPCFT</sequence>